<name>A0A7E4ZWC0_PANRE</name>
<dbReference type="Proteomes" id="UP000492821">
    <property type="component" value="Unassembled WGS sequence"/>
</dbReference>
<reference evidence="6" key="1">
    <citation type="journal article" date="2013" name="Genetics">
        <title>The draft genome and transcriptome of Panagrellus redivivus are shaped by the harsh demands of a free-living lifestyle.</title>
        <authorList>
            <person name="Srinivasan J."/>
            <person name="Dillman A.R."/>
            <person name="Macchietto M.G."/>
            <person name="Heikkinen L."/>
            <person name="Lakso M."/>
            <person name="Fracchia K.M."/>
            <person name="Antoshechkin I."/>
            <person name="Mortazavi A."/>
            <person name="Wong G."/>
            <person name="Sternberg P.W."/>
        </authorList>
    </citation>
    <scope>NUCLEOTIDE SEQUENCE [LARGE SCALE GENOMIC DNA]</scope>
    <source>
        <strain evidence="6">MT8872</strain>
    </source>
</reference>
<keyword evidence="3" id="KW-0964">Secreted</keyword>
<protein>
    <submittedName>
        <fullName evidence="7">Saposin A-type domain-containing protein</fullName>
    </submittedName>
</protein>
<comment type="subcellular location">
    <subcellularLocation>
        <location evidence="1">Secreted</location>
    </subcellularLocation>
</comment>
<evidence type="ECO:0000256" key="3">
    <source>
        <dbReference type="ARBA" id="ARBA00022525"/>
    </source>
</evidence>
<keyword evidence="6" id="KW-1185">Reference proteome</keyword>
<keyword evidence="5" id="KW-0325">Glycoprotein</keyword>
<evidence type="ECO:0000313" key="6">
    <source>
        <dbReference type="Proteomes" id="UP000492821"/>
    </source>
</evidence>
<accession>A0A7E4ZWC0</accession>
<organism evidence="6 7">
    <name type="scientific">Panagrellus redivivus</name>
    <name type="common">Microworm</name>
    <dbReference type="NCBI Taxonomy" id="6233"/>
    <lineage>
        <taxon>Eukaryota</taxon>
        <taxon>Metazoa</taxon>
        <taxon>Ecdysozoa</taxon>
        <taxon>Nematoda</taxon>
        <taxon>Chromadorea</taxon>
        <taxon>Rhabditida</taxon>
        <taxon>Tylenchina</taxon>
        <taxon>Panagrolaimomorpha</taxon>
        <taxon>Panagrolaimoidea</taxon>
        <taxon>Panagrolaimidae</taxon>
        <taxon>Panagrellus</taxon>
    </lineage>
</organism>
<evidence type="ECO:0000313" key="7">
    <source>
        <dbReference type="WBParaSite" id="Pan_g21513.t1"/>
    </source>
</evidence>
<dbReference type="AlphaFoldDB" id="A0A7E4ZWC0"/>
<sequence>MTSLPVSISIITTQLMAHGWIRMKSIKYVLLAILIPTVLAVCNLPPDFWCDTPATAVACMGTTQYCDAYNSRQRSSKFKLDLAFESACPDSQQFVVYRLYPQVLNNRNINGLVDFKAFPWGLAKRDETAEGRVRCHHGARECAGNRLLSCAFLYYVNDSDKSNRLFSCFMSSMMYRATPGVAMKNCLQHVQTPEEAVKSIIHCAEGSQADDLQKHDEAETAKILARPRFVPFIALGGRSHIHMQAYQMFLGDKLKIWNETLHRYPQPAKVTPTRCSVPFDFWCSDPAIINECGSQAICTAYQREIQNKRLEYRIIYDSTLTNSVQYILGYVKNVLLRDSTKVLVRLEPTPTPNCDNRQQNCADHAVQECIATKITDPAEQVELLLCLLENKNMSGGMKTAWEERCHFMTRNYTPKFKDEISRCANSTEWQTYSAVRSDAQRLRLQPEPKRSDPWLVINGHSSSTVQHYQRHLHRTTCLWYRGNGHDRDACARCEYEATHC</sequence>
<dbReference type="PANTHER" id="PTHR13234:SF8">
    <property type="entry name" value="GAMMA-INTERFERON-INDUCIBLE LYSOSOMAL THIOL REDUCTASE"/>
    <property type="match status" value="1"/>
</dbReference>
<dbReference type="InterPro" id="IPR004911">
    <property type="entry name" value="Interferon-induced_GILT"/>
</dbReference>
<comment type="similarity">
    <text evidence="2">Belongs to the GILT family.</text>
</comment>
<evidence type="ECO:0000256" key="1">
    <source>
        <dbReference type="ARBA" id="ARBA00004613"/>
    </source>
</evidence>
<dbReference type="GO" id="GO:0005576">
    <property type="term" value="C:extracellular region"/>
    <property type="evidence" value="ECO:0007669"/>
    <property type="project" value="UniProtKB-SubCell"/>
</dbReference>
<dbReference type="PANTHER" id="PTHR13234">
    <property type="entry name" value="GAMMA-INTERFERON INDUCIBLE LYSOSOMAL THIOL REDUCTASE GILT"/>
    <property type="match status" value="1"/>
</dbReference>
<reference evidence="7" key="2">
    <citation type="submission" date="2020-10" db="UniProtKB">
        <authorList>
            <consortium name="WormBaseParasite"/>
        </authorList>
    </citation>
    <scope>IDENTIFICATION</scope>
</reference>
<dbReference type="Pfam" id="PF03227">
    <property type="entry name" value="GILT"/>
    <property type="match status" value="1"/>
</dbReference>
<keyword evidence="4" id="KW-0732">Signal</keyword>
<dbReference type="WBParaSite" id="Pan_g21513.t1">
    <property type="protein sequence ID" value="Pan_g21513.t1"/>
    <property type="gene ID" value="Pan_g21513"/>
</dbReference>
<dbReference type="GO" id="GO:0016671">
    <property type="term" value="F:oxidoreductase activity, acting on a sulfur group of donors, disulfide as acceptor"/>
    <property type="evidence" value="ECO:0007669"/>
    <property type="project" value="InterPro"/>
</dbReference>
<evidence type="ECO:0000256" key="4">
    <source>
        <dbReference type="ARBA" id="ARBA00022729"/>
    </source>
</evidence>
<evidence type="ECO:0000256" key="5">
    <source>
        <dbReference type="ARBA" id="ARBA00023180"/>
    </source>
</evidence>
<evidence type="ECO:0000256" key="2">
    <source>
        <dbReference type="ARBA" id="ARBA00005679"/>
    </source>
</evidence>
<proteinExistence type="inferred from homology"/>